<dbReference type="AlphaFoldDB" id="E0THI3"/>
<dbReference type="EMBL" id="CP002156">
    <property type="protein sequence ID" value="ADM10775.1"/>
    <property type="molecule type" value="Genomic_DNA"/>
</dbReference>
<dbReference type="KEGG" id="pbr:PB2503_00020"/>
<organism evidence="2 3">
    <name type="scientific">Parvularcula bermudensis (strain ATCC BAA-594 / HTCC2503 / KCTC 12087)</name>
    <dbReference type="NCBI Taxonomy" id="314260"/>
    <lineage>
        <taxon>Bacteria</taxon>
        <taxon>Pseudomonadati</taxon>
        <taxon>Pseudomonadota</taxon>
        <taxon>Alphaproteobacteria</taxon>
        <taxon>Parvularculales</taxon>
        <taxon>Parvularculaceae</taxon>
        <taxon>Parvularcula</taxon>
    </lineage>
</organism>
<feature type="region of interest" description="Disordered" evidence="1">
    <location>
        <begin position="1"/>
        <end position="25"/>
    </location>
</feature>
<feature type="compositionally biased region" description="Basic residues" evidence="1">
    <location>
        <begin position="10"/>
        <end position="19"/>
    </location>
</feature>
<evidence type="ECO:0000256" key="1">
    <source>
        <dbReference type="SAM" id="MobiDB-lite"/>
    </source>
</evidence>
<dbReference type="HOGENOM" id="CLU_2937421_0_0_5"/>
<name>E0THI3_PARBH</name>
<evidence type="ECO:0000313" key="3">
    <source>
        <dbReference type="Proteomes" id="UP000001302"/>
    </source>
</evidence>
<accession>E0THI3</accession>
<gene>
    <name evidence="2" type="ordered locus">PB2503_00020</name>
</gene>
<dbReference type="Proteomes" id="UP000001302">
    <property type="component" value="Chromosome"/>
</dbReference>
<sequence>MTTRSMPRTRCGRAKRISRHGPQSEAFRAAHKNAGDNKPVYLDAPEFEGFTAVDGVSVAR</sequence>
<keyword evidence="3" id="KW-1185">Reference proteome</keyword>
<reference evidence="2 3" key="2">
    <citation type="journal article" date="2011" name="J. Bacteriol.">
        <title>Complete genome sequence of strain HTCC2503T of Parvularcula bermudensis, the type species of the order "Parvularculales" in the class Alphaproteobacteria.</title>
        <authorList>
            <person name="Oh H.M."/>
            <person name="Kang I."/>
            <person name="Vergin K.L."/>
            <person name="Kang D."/>
            <person name="Rhee K.H."/>
            <person name="Giovannoni S.J."/>
            <person name="Cho J.C."/>
        </authorList>
    </citation>
    <scope>NUCLEOTIDE SEQUENCE [LARGE SCALE GENOMIC DNA]</scope>
    <source>
        <strain evidence="3">ATCC BAA-594 / HTCC2503 / KCTC 12087</strain>
    </source>
</reference>
<reference evidence="3" key="1">
    <citation type="submission" date="2010-08" db="EMBL/GenBank/DDBJ databases">
        <title>Genome sequence of Parvularcula bermudensis HTCC2503.</title>
        <authorList>
            <person name="Kang D.-M."/>
            <person name="Oh H.-M."/>
            <person name="Cho J.-C."/>
        </authorList>
    </citation>
    <scope>NUCLEOTIDE SEQUENCE [LARGE SCALE GENOMIC DNA]</scope>
    <source>
        <strain evidence="3">ATCC BAA-594 / HTCC2503 / KCTC 12087</strain>
    </source>
</reference>
<proteinExistence type="predicted"/>
<protein>
    <submittedName>
        <fullName evidence="2">Uncharacterized protein</fullName>
    </submittedName>
</protein>
<evidence type="ECO:0000313" key="2">
    <source>
        <dbReference type="EMBL" id="ADM10775.1"/>
    </source>
</evidence>